<dbReference type="EMBL" id="MN739587">
    <property type="protein sequence ID" value="QHT14669.1"/>
    <property type="molecule type" value="Genomic_DNA"/>
</dbReference>
<evidence type="ECO:0000313" key="2">
    <source>
        <dbReference type="EMBL" id="QHT14669.1"/>
    </source>
</evidence>
<organism evidence="2">
    <name type="scientific">viral metagenome</name>
    <dbReference type="NCBI Taxonomy" id="1070528"/>
    <lineage>
        <taxon>unclassified sequences</taxon>
        <taxon>metagenomes</taxon>
        <taxon>organismal metagenomes</taxon>
    </lineage>
</organism>
<evidence type="ECO:0000256" key="1">
    <source>
        <dbReference type="SAM" id="MobiDB-lite"/>
    </source>
</evidence>
<sequence length="139" mass="15722">MADPGIATYVRYWLHYGNMASSFFKQFGAVRKIRDDYEKQIIALLQQNGMEKATIQINNGRINVADKREPNQLSLSKVEELLHGYFMQRGGKDETMEIMTFIRSNRGYSTYKVLKQSGMTPPQGGTQGAQPQGGINKLL</sequence>
<protein>
    <submittedName>
        <fullName evidence="2">Uncharacterized protein</fullName>
    </submittedName>
</protein>
<proteinExistence type="predicted"/>
<name>A0A6C0DFC9_9ZZZZ</name>
<dbReference type="AlphaFoldDB" id="A0A6C0DFC9"/>
<feature type="region of interest" description="Disordered" evidence="1">
    <location>
        <begin position="116"/>
        <end position="139"/>
    </location>
</feature>
<accession>A0A6C0DFC9</accession>
<reference evidence="2" key="1">
    <citation type="journal article" date="2020" name="Nature">
        <title>Giant virus diversity and host interactions through global metagenomics.</title>
        <authorList>
            <person name="Schulz F."/>
            <person name="Roux S."/>
            <person name="Paez-Espino D."/>
            <person name="Jungbluth S."/>
            <person name="Walsh D.A."/>
            <person name="Denef V.J."/>
            <person name="McMahon K.D."/>
            <person name="Konstantinidis K.T."/>
            <person name="Eloe-Fadrosh E.A."/>
            <person name="Kyrpides N.C."/>
            <person name="Woyke T."/>
        </authorList>
    </citation>
    <scope>NUCLEOTIDE SEQUENCE</scope>
    <source>
        <strain evidence="2">GVMAG-M-3300023174-141</strain>
    </source>
</reference>